<evidence type="ECO:0000256" key="1">
    <source>
        <dbReference type="SAM" id="Phobius"/>
    </source>
</evidence>
<evidence type="ECO:0000259" key="2">
    <source>
        <dbReference type="SMART" id="SM01001"/>
    </source>
</evidence>
<reference evidence="3 4" key="1">
    <citation type="journal article" date="2016" name="Nat. Commun.">
        <title>Thousands of microbial genomes shed light on interconnected biogeochemical processes in an aquifer system.</title>
        <authorList>
            <person name="Anantharaman K."/>
            <person name="Brown C.T."/>
            <person name="Hug L.A."/>
            <person name="Sharon I."/>
            <person name="Castelle C.J."/>
            <person name="Probst A.J."/>
            <person name="Thomas B.C."/>
            <person name="Singh A."/>
            <person name="Wilkins M.J."/>
            <person name="Karaoz U."/>
            <person name="Brodie E.L."/>
            <person name="Williams K.H."/>
            <person name="Hubbard S.S."/>
            <person name="Banfield J.F."/>
        </authorList>
    </citation>
    <scope>NUCLEOTIDE SEQUENCE [LARGE SCALE GENOMIC DNA]</scope>
</reference>
<sequence>MKTSNIKDLLQKLYDRKVTPGEALDSLKFLPFQDMGFAMVDSHRELRKGFPEVVYAKGKTTEEVLEITKTLASKFPNVLITRANADIYRVVHETIPESEFYSRSGVISIHREKMDLGTGNILVVSAGTSDIPVAEEAYVTASIMGNRVTSTHDVGIAGIHRLLAIKDQLLSARVIIVVAGMEGALPSVIAGLVDKPVIGVPTSVGYGTSFGGIAALLAMLNACASGVAVVNIDNGFGAGYL</sequence>
<accession>A0A1F7S752</accession>
<dbReference type="PANTHER" id="PTHR43064:SF1">
    <property type="entry name" value="SLL1489 PROTEIN"/>
    <property type="match status" value="1"/>
</dbReference>
<dbReference type="Proteomes" id="UP000179266">
    <property type="component" value="Unassembled WGS sequence"/>
</dbReference>
<dbReference type="NCBIfam" id="NF033503">
    <property type="entry name" value="LarB"/>
    <property type="match status" value="1"/>
</dbReference>
<dbReference type="AlphaFoldDB" id="A0A1F7S752"/>
<proteinExistence type="predicted"/>
<dbReference type="PANTHER" id="PTHR43064">
    <property type="entry name" value="PHOSPHORIBOSYLAMINOIMIDAZOLE CARBOXYLASE-RELATED"/>
    <property type="match status" value="1"/>
</dbReference>
<dbReference type="SMART" id="SM01001">
    <property type="entry name" value="AIRC"/>
    <property type="match status" value="1"/>
</dbReference>
<keyword evidence="1" id="KW-0472">Membrane</keyword>
<feature type="transmembrane region" description="Helical" evidence="1">
    <location>
        <begin position="213"/>
        <end position="232"/>
    </location>
</feature>
<name>A0A1F7S752_9BACT</name>
<organism evidence="3 4">
    <name type="scientific">Candidatus Schekmanbacteria bacterium RBG_13_48_7</name>
    <dbReference type="NCBI Taxonomy" id="1817878"/>
    <lineage>
        <taxon>Bacteria</taxon>
        <taxon>Candidatus Schekmaniibacteriota</taxon>
    </lineage>
</organism>
<dbReference type="GO" id="GO:0006189">
    <property type="term" value="P:'de novo' IMP biosynthetic process"/>
    <property type="evidence" value="ECO:0007669"/>
    <property type="project" value="InterPro"/>
</dbReference>
<dbReference type="Gene3D" id="3.40.50.1970">
    <property type="match status" value="1"/>
</dbReference>
<dbReference type="InterPro" id="IPR039476">
    <property type="entry name" value="P2CMN_synthase_LarB"/>
</dbReference>
<feature type="non-terminal residue" evidence="3">
    <location>
        <position position="241"/>
    </location>
</feature>
<keyword evidence="1" id="KW-0812">Transmembrane</keyword>
<gene>
    <name evidence="3" type="ORF">A2161_17065</name>
</gene>
<feature type="transmembrane region" description="Helical" evidence="1">
    <location>
        <begin position="170"/>
        <end position="193"/>
    </location>
</feature>
<dbReference type="SUPFAM" id="SSF52255">
    <property type="entry name" value="N5-CAIR mutase (phosphoribosylaminoimidazole carboxylase, PurE)"/>
    <property type="match status" value="1"/>
</dbReference>
<evidence type="ECO:0000313" key="4">
    <source>
        <dbReference type="Proteomes" id="UP000179266"/>
    </source>
</evidence>
<dbReference type="EMBL" id="MGDD01000023">
    <property type="protein sequence ID" value="OGL49064.1"/>
    <property type="molecule type" value="Genomic_DNA"/>
</dbReference>
<keyword evidence="1" id="KW-1133">Transmembrane helix</keyword>
<protein>
    <submittedName>
        <fullName evidence="3">1-(5-phosphoribosyl)-5-amino-4-imidazole-carboxylate carboxylase</fullName>
    </submittedName>
</protein>
<comment type="caution">
    <text evidence="3">The sequence shown here is derived from an EMBL/GenBank/DDBJ whole genome shotgun (WGS) entry which is preliminary data.</text>
</comment>
<dbReference type="GO" id="GO:0016787">
    <property type="term" value="F:hydrolase activity"/>
    <property type="evidence" value="ECO:0007669"/>
    <property type="project" value="InterPro"/>
</dbReference>
<dbReference type="InterPro" id="IPR000031">
    <property type="entry name" value="PurE_dom"/>
</dbReference>
<dbReference type="Pfam" id="PF00731">
    <property type="entry name" value="AIRC"/>
    <property type="match status" value="1"/>
</dbReference>
<feature type="domain" description="PurE" evidence="2">
    <location>
        <begin position="119"/>
        <end position="238"/>
    </location>
</feature>
<evidence type="ECO:0000313" key="3">
    <source>
        <dbReference type="EMBL" id="OGL49064.1"/>
    </source>
</evidence>